<feature type="compositionally biased region" description="Low complexity" evidence="1">
    <location>
        <begin position="141"/>
        <end position="152"/>
    </location>
</feature>
<comment type="caution">
    <text evidence="2">The sequence shown here is derived from an EMBL/GenBank/DDBJ whole genome shotgun (WGS) entry which is preliminary data.</text>
</comment>
<feature type="compositionally biased region" description="Pro residues" evidence="1">
    <location>
        <begin position="91"/>
        <end position="109"/>
    </location>
</feature>
<sequence length="260" mass="28917">MDTNMYQWPTDVTKYRTTRTDTIAMELHRLGCNVCSKLREEQAQATSPRSSNAEAGGAASCPAHPAVHAFAPSRPPQCTHSTHSSQGFAPGAPPQPQPQAQPQPPPPAPAQFQQPTQPFGPLGALRVQADVANFYRMSQAPQTSPLPLRLPSLPSPTPTPPPPTPCSPLPPAGVLHCPTPQFAFAPPAPFQFRSMSPMRQQYQMAPEQQRQFQMATDQQRQFQTTPEQQRQLQMAQEQQRKFPMMPEQQPFMQFTQYKQP</sequence>
<feature type="region of interest" description="Disordered" evidence="1">
    <location>
        <begin position="210"/>
        <end position="260"/>
    </location>
</feature>
<feature type="compositionally biased region" description="Polar residues" evidence="1">
    <location>
        <begin position="250"/>
        <end position="260"/>
    </location>
</feature>
<feature type="compositionally biased region" description="Pro residues" evidence="1">
    <location>
        <begin position="153"/>
        <end position="169"/>
    </location>
</feature>
<protein>
    <submittedName>
        <fullName evidence="2">Uncharacterized protein</fullName>
    </submittedName>
</protein>
<gene>
    <name evidence="2" type="ORF">R5R35_007780</name>
</gene>
<dbReference type="AlphaFoldDB" id="A0AAN9VZ89"/>
<feature type="region of interest" description="Disordered" evidence="1">
    <location>
        <begin position="43"/>
        <end position="121"/>
    </location>
</feature>
<dbReference type="EMBL" id="JAZDUA010000003">
    <property type="protein sequence ID" value="KAK7874300.1"/>
    <property type="molecule type" value="Genomic_DNA"/>
</dbReference>
<evidence type="ECO:0000313" key="3">
    <source>
        <dbReference type="Proteomes" id="UP001378592"/>
    </source>
</evidence>
<evidence type="ECO:0000313" key="2">
    <source>
        <dbReference type="EMBL" id="KAK7874300.1"/>
    </source>
</evidence>
<proteinExistence type="predicted"/>
<feature type="region of interest" description="Disordered" evidence="1">
    <location>
        <begin position="140"/>
        <end position="169"/>
    </location>
</feature>
<feature type="compositionally biased region" description="Low complexity" evidence="1">
    <location>
        <begin position="218"/>
        <end position="237"/>
    </location>
</feature>
<evidence type="ECO:0000256" key="1">
    <source>
        <dbReference type="SAM" id="MobiDB-lite"/>
    </source>
</evidence>
<accession>A0AAN9VZ89</accession>
<feature type="compositionally biased region" description="Polar residues" evidence="1">
    <location>
        <begin position="76"/>
        <end position="85"/>
    </location>
</feature>
<reference evidence="2 3" key="1">
    <citation type="submission" date="2024-03" db="EMBL/GenBank/DDBJ databases">
        <title>The genome assembly and annotation of the cricket Gryllus longicercus Weissman &amp; Gray.</title>
        <authorList>
            <person name="Szrajer S."/>
            <person name="Gray D."/>
            <person name="Ylla G."/>
        </authorList>
    </citation>
    <scope>NUCLEOTIDE SEQUENCE [LARGE SCALE GENOMIC DNA]</scope>
    <source>
        <strain evidence="2">DAG 2021-001</strain>
        <tissue evidence="2">Whole body minus gut</tissue>
    </source>
</reference>
<feature type="compositionally biased region" description="Low complexity" evidence="1">
    <location>
        <begin position="110"/>
        <end position="121"/>
    </location>
</feature>
<keyword evidence="3" id="KW-1185">Reference proteome</keyword>
<feature type="compositionally biased region" description="Polar residues" evidence="1">
    <location>
        <begin position="43"/>
        <end position="53"/>
    </location>
</feature>
<dbReference type="Proteomes" id="UP001378592">
    <property type="component" value="Unassembled WGS sequence"/>
</dbReference>
<name>A0AAN9VZ89_9ORTH</name>
<organism evidence="2 3">
    <name type="scientific">Gryllus longicercus</name>
    <dbReference type="NCBI Taxonomy" id="2509291"/>
    <lineage>
        <taxon>Eukaryota</taxon>
        <taxon>Metazoa</taxon>
        <taxon>Ecdysozoa</taxon>
        <taxon>Arthropoda</taxon>
        <taxon>Hexapoda</taxon>
        <taxon>Insecta</taxon>
        <taxon>Pterygota</taxon>
        <taxon>Neoptera</taxon>
        <taxon>Polyneoptera</taxon>
        <taxon>Orthoptera</taxon>
        <taxon>Ensifera</taxon>
        <taxon>Gryllidea</taxon>
        <taxon>Grylloidea</taxon>
        <taxon>Gryllidae</taxon>
        <taxon>Gryllinae</taxon>
        <taxon>Gryllus</taxon>
    </lineage>
</organism>